<dbReference type="InterPro" id="IPR005613">
    <property type="entry name" value="AIP3_C"/>
</dbReference>
<evidence type="ECO:0000259" key="2">
    <source>
        <dbReference type="SMART" id="SM00806"/>
    </source>
</evidence>
<protein>
    <submittedName>
        <fullName evidence="3">Bud site selection protein 6</fullName>
    </submittedName>
</protein>
<dbReference type="EMBL" id="JADGKB010000049">
    <property type="protein sequence ID" value="KAJ3256558.1"/>
    <property type="molecule type" value="Genomic_DNA"/>
</dbReference>
<feature type="region of interest" description="Disordered" evidence="1">
    <location>
        <begin position="158"/>
        <end position="183"/>
    </location>
</feature>
<sequence>MLTKIQSDGQGKISVLKRLHLAPEQIRHDIDMILYTNSPDKIRSCIKAINQVLKDVETLTHVGTVEETFPSDPIEKVTTLLGTSKARGGLVGHRYHIDDCLQPKEMERHSSKEECKSKRPRSKDESTLYKEPKVNFETPCLNISEDFGKLTAEFERALESKSKTDKQERGENSKSKIRVLSNSPSSVDVSGVKSILRNNSDVSQESVETIQILDVFLKYQNLTKKSKWSINDGIEGLKNLFVLNFEGLPPKFQVLLQDSNYNKFYALTDTKDVCNGSLLTIQQSTYEKEADGFQVLGRKLDRLTDMVESRLTGRSNPHEATSKKKSAKFNEYLNQISGLKKDLESLEELSSSNFNDLYNTVATQIQFLKTAFKKTRKSDIEQYAVETSSLMEDFKDFMFFLDTTRIDLTRKVRPGEHYKSKIEQKMAALLSRQNTLRNNLTALKGSYKKQWENSLQSVLSEQQALSDLLDRLGDIDEISSLNVDLANSVLPVLEHQLETRDRGLKKPQITVWSADQVKNYGMELIVAELNEKDYNVDRSHVLAIVEAQKKNKLPQDNPFVISLSSAKLNNVGGVEKLEMELEKKKRILLKELFKGNHK</sequence>
<comment type="caution">
    <text evidence="3">The sequence shown here is derived from an EMBL/GenBank/DDBJ whole genome shotgun (WGS) entry which is preliminary data.</text>
</comment>
<dbReference type="Gene3D" id="1.20.58.1540">
    <property type="entry name" value="Actin interacting protein 3, C-terminal domain"/>
    <property type="match status" value="1"/>
</dbReference>
<feature type="region of interest" description="Disordered" evidence="1">
    <location>
        <begin position="102"/>
        <end position="129"/>
    </location>
</feature>
<dbReference type="InterPro" id="IPR022782">
    <property type="entry name" value="AIP3-like_C"/>
</dbReference>
<dbReference type="AlphaFoldDB" id="A0AAD5UFX7"/>
<keyword evidence="4" id="KW-1185">Reference proteome</keyword>
<dbReference type="Pfam" id="PF03915">
    <property type="entry name" value="AIP3"/>
    <property type="match status" value="1"/>
</dbReference>
<accession>A0AAD5UFX7</accession>
<evidence type="ECO:0000256" key="1">
    <source>
        <dbReference type="SAM" id="MobiDB-lite"/>
    </source>
</evidence>
<proteinExistence type="predicted"/>
<reference evidence="3" key="1">
    <citation type="submission" date="2020-05" db="EMBL/GenBank/DDBJ databases">
        <title>Phylogenomic resolution of chytrid fungi.</title>
        <authorList>
            <person name="Stajich J.E."/>
            <person name="Amses K."/>
            <person name="Simmons R."/>
            <person name="Seto K."/>
            <person name="Myers J."/>
            <person name="Bonds A."/>
            <person name="Quandt C.A."/>
            <person name="Barry K."/>
            <person name="Liu P."/>
            <person name="Grigoriev I."/>
            <person name="Longcore J.E."/>
            <person name="James T.Y."/>
        </authorList>
    </citation>
    <scope>NUCLEOTIDE SEQUENCE</scope>
    <source>
        <strain evidence="3">PLAUS21</strain>
    </source>
</reference>
<dbReference type="Proteomes" id="UP001210925">
    <property type="component" value="Unassembled WGS sequence"/>
</dbReference>
<organism evidence="3 4">
    <name type="scientific">Boothiomyces macroporosus</name>
    <dbReference type="NCBI Taxonomy" id="261099"/>
    <lineage>
        <taxon>Eukaryota</taxon>
        <taxon>Fungi</taxon>
        <taxon>Fungi incertae sedis</taxon>
        <taxon>Chytridiomycota</taxon>
        <taxon>Chytridiomycota incertae sedis</taxon>
        <taxon>Chytridiomycetes</taxon>
        <taxon>Rhizophydiales</taxon>
        <taxon>Terramycetaceae</taxon>
        <taxon>Boothiomyces</taxon>
    </lineage>
</organism>
<feature type="domain" description="Actin interacting protein 3 C-terminal" evidence="2">
    <location>
        <begin position="216"/>
        <end position="585"/>
    </location>
</feature>
<gene>
    <name evidence="3" type="primary">BUD6</name>
    <name evidence="3" type="ORF">HK103_005301</name>
</gene>
<dbReference type="SMART" id="SM00806">
    <property type="entry name" value="AIP3"/>
    <property type="match status" value="1"/>
</dbReference>
<feature type="compositionally biased region" description="Basic and acidic residues" evidence="1">
    <location>
        <begin position="158"/>
        <end position="174"/>
    </location>
</feature>
<evidence type="ECO:0000313" key="4">
    <source>
        <dbReference type="Proteomes" id="UP001210925"/>
    </source>
</evidence>
<evidence type="ECO:0000313" key="3">
    <source>
        <dbReference type="EMBL" id="KAJ3256558.1"/>
    </source>
</evidence>
<dbReference type="GO" id="GO:0005519">
    <property type="term" value="F:cytoskeletal regulatory protein binding"/>
    <property type="evidence" value="ECO:0007669"/>
    <property type="project" value="InterPro"/>
</dbReference>
<name>A0AAD5UFX7_9FUNG</name>